<dbReference type="AlphaFoldDB" id="A0A6H0ZVP6"/>
<evidence type="ECO:0000256" key="3">
    <source>
        <dbReference type="ARBA" id="ARBA00023163"/>
    </source>
</evidence>
<dbReference type="Gene3D" id="1.10.10.10">
    <property type="entry name" value="Winged helix-like DNA-binding domain superfamily/Winged helix DNA-binding domain"/>
    <property type="match status" value="1"/>
</dbReference>
<dbReference type="InterPro" id="IPR028978">
    <property type="entry name" value="Chorismate_lyase_/UTRA_dom_sf"/>
</dbReference>
<proteinExistence type="predicted"/>
<reference evidence="5 6" key="1">
    <citation type="submission" date="2020-04" db="EMBL/GenBank/DDBJ databases">
        <title>FDA dAtabase for Regulatory Grade micrObial Sequences (FDA-ARGOS): Supporting development and validation of Infectious Disease Dx tests.</title>
        <authorList>
            <person name="Sciortino C."/>
            <person name="Tallon L."/>
            <person name="Sadzewicz L."/>
            <person name="Vavikolanu K."/>
            <person name="Mehta A."/>
            <person name="Aluvathingal J."/>
            <person name="Nadendla S."/>
            <person name="Nandy P."/>
            <person name="Geyer C."/>
            <person name="Yan Y."/>
            <person name="Sichtig H."/>
        </authorList>
    </citation>
    <scope>NUCLEOTIDE SEQUENCE [LARGE SCALE GENOMIC DNA]</scope>
    <source>
        <strain evidence="5 6">FDAARGOS_633</strain>
    </source>
</reference>
<evidence type="ECO:0000259" key="4">
    <source>
        <dbReference type="PROSITE" id="PS50949"/>
    </source>
</evidence>
<dbReference type="PANTHER" id="PTHR44846:SF1">
    <property type="entry name" value="MANNOSYL-D-GLYCERATE TRANSPORT_METABOLISM SYSTEM REPRESSOR MNGR-RELATED"/>
    <property type="match status" value="1"/>
</dbReference>
<dbReference type="Proteomes" id="UP000500870">
    <property type="component" value="Chromosome 3"/>
</dbReference>
<dbReference type="Pfam" id="PF07702">
    <property type="entry name" value="UTRA"/>
    <property type="match status" value="1"/>
</dbReference>
<evidence type="ECO:0000256" key="2">
    <source>
        <dbReference type="ARBA" id="ARBA00023125"/>
    </source>
</evidence>
<dbReference type="EMBL" id="CP050899">
    <property type="protein sequence ID" value="QIX24187.1"/>
    <property type="molecule type" value="Genomic_DNA"/>
</dbReference>
<dbReference type="SUPFAM" id="SSF64288">
    <property type="entry name" value="Chorismate lyase-like"/>
    <property type="match status" value="1"/>
</dbReference>
<dbReference type="CDD" id="cd07377">
    <property type="entry name" value="WHTH_GntR"/>
    <property type="match status" value="1"/>
</dbReference>
<dbReference type="Gene3D" id="3.40.1410.10">
    <property type="entry name" value="Chorismate lyase-like"/>
    <property type="match status" value="1"/>
</dbReference>
<dbReference type="PANTHER" id="PTHR44846">
    <property type="entry name" value="MANNOSYL-D-GLYCERATE TRANSPORT/METABOLISM SYSTEM REPRESSOR MNGR-RELATED"/>
    <property type="match status" value="1"/>
</dbReference>
<keyword evidence="3" id="KW-0804">Transcription</keyword>
<evidence type="ECO:0000313" key="6">
    <source>
        <dbReference type="Proteomes" id="UP000500870"/>
    </source>
</evidence>
<keyword evidence="1" id="KW-0805">Transcription regulation</keyword>
<evidence type="ECO:0000313" key="5">
    <source>
        <dbReference type="EMBL" id="QIX24187.1"/>
    </source>
</evidence>
<dbReference type="GO" id="GO:0003677">
    <property type="term" value="F:DNA binding"/>
    <property type="evidence" value="ECO:0007669"/>
    <property type="project" value="UniProtKB-KW"/>
</dbReference>
<evidence type="ECO:0000256" key="1">
    <source>
        <dbReference type="ARBA" id="ARBA00023015"/>
    </source>
</evidence>
<dbReference type="InterPro" id="IPR036390">
    <property type="entry name" value="WH_DNA-bd_sf"/>
</dbReference>
<name>A0A6H0ZVP6_9HYPH</name>
<keyword evidence="2" id="KW-0238">DNA-binding</keyword>
<dbReference type="InterPro" id="IPR050679">
    <property type="entry name" value="Bact_HTH_transcr_reg"/>
</dbReference>
<dbReference type="InterPro" id="IPR011663">
    <property type="entry name" value="UTRA"/>
</dbReference>
<dbReference type="GO" id="GO:0003700">
    <property type="term" value="F:DNA-binding transcription factor activity"/>
    <property type="evidence" value="ECO:0007669"/>
    <property type="project" value="InterPro"/>
</dbReference>
<organism evidence="5 6">
    <name type="scientific">Agrobacterium pusense</name>
    <dbReference type="NCBI Taxonomy" id="648995"/>
    <lineage>
        <taxon>Bacteria</taxon>
        <taxon>Pseudomonadati</taxon>
        <taxon>Pseudomonadota</taxon>
        <taxon>Alphaproteobacteria</taxon>
        <taxon>Hyphomicrobiales</taxon>
        <taxon>Rhizobiaceae</taxon>
        <taxon>Rhizobium/Agrobacterium group</taxon>
        <taxon>Agrobacterium</taxon>
    </lineage>
</organism>
<sequence length="236" mass="26095">MDEHEQLIPLYERVRRAILADIESGVLGEGGFLPAEPELCAAHGVSRITLRRAISELCAEGHLVRQQGRGTLVAPRKVRQTLVTLSGFTETMSGLGRRSSHRILSFGIDDNAAAAGGRLAAARLARFERVLEVDGRPMTLETLWFDAERLEGVIQPVRDGGSFFTTLRERMHIQPAGAERQFDVGFAAREEAQVLAIPSSQPVYRIEKTVFEAGDRPISFSRLVTPCHLVTFTMRS</sequence>
<feature type="domain" description="HTH gntR-type" evidence="4">
    <location>
        <begin position="8"/>
        <end position="76"/>
    </location>
</feature>
<protein>
    <submittedName>
        <fullName evidence="5">UTRA domain-containing protein</fullName>
    </submittedName>
</protein>
<dbReference type="InterPro" id="IPR036388">
    <property type="entry name" value="WH-like_DNA-bd_sf"/>
</dbReference>
<dbReference type="PROSITE" id="PS50949">
    <property type="entry name" value="HTH_GNTR"/>
    <property type="match status" value="1"/>
</dbReference>
<dbReference type="RefSeq" id="WP_177319372.1">
    <property type="nucleotide sequence ID" value="NZ_CP050899.1"/>
</dbReference>
<dbReference type="GO" id="GO:0045892">
    <property type="term" value="P:negative regulation of DNA-templated transcription"/>
    <property type="evidence" value="ECO:0007669"/>
    <property type="project" value="TreeGrafter"/>
</dbReference>
<dbReference type="SUPFAM" id="SSF46785">
    <property type="entry name" value="Winged helix' DNA-binding domain"/>
    <property type="match status" value="1"/>
</dbReference>
<dbReference type="Pfam" id="PF00392">
    <property type="entry name" value="GntR"/>
    <property type="match status" value="1"/>
</dbReference>
<dbReference type="PRINTS" id="PR00035">
    <property type="entry name" value="HTHGNTR"/>
</dbReference>
<accession>A0A6H0ZVP6</accession>
<dbReference type="InterPro" id="IPR000524">
    <property type="entry name" value="Tscrpt_reg_HTH_GntR"/>
</dbReference>
<gene>
    <name evidence="5" type="ORF">FOB41_24110</name>
</gene>
<dbReference type="SMART" id="SM00345">
    <property type="entry name" value="HTH_GNTR"/>
    <property type="match status" value="1"/>
</dbReference>
<dbReference type="SMART" id="SM00866">
    <property type="entry name" value="UTRA"/>
    <property type="match status" value="1"/>
</dbReference>